<evidence type="ECO:0000256" key="17">
    <source>
        <dbReference type="ARBA" id="ARBA00041185"/>
    </source>
</evidence>
<evidence type="ECO:0000256" key="2">
    <source>
        <dbReference type="ARBA" id="ARBA00004752"/>
    </source>
</evidence>
<feature type="transmembrane region" description="Helical" evidence="21">
    <location>
        <begin position="273"/>
        <end position="297"/>
    </location>
</feature>
<keyword evidence="3" id="KW-1003">Cell membrane</keyword>
<feature type="transmembrane region" description="Helical" evidence="21">
    <location>
        <begin position="154"/>
        <end position="187"/>
    </location>
</feature>
<evidence type="ECO:0000256" key="5">
    <source>
        <dbReference type="ARBA" id="ARBA00022676"/>
    </source>
</evidence>
<keyword evidence="9" id="KW-0573">Peptidoglycan synthesis</keyword>
<dbReference type="PANTHER" id="PTHR30474:SF2">
    <property type="entry name" value="PEPTIDOGLYCAN GLYCOSYLTRANSFERASE FTSW-RELATED"/>
    <property type="match status" value="1"/>
</dbReference>
<dbReference type="GO" id="GO:0032153">
    <property type="term" value="C:cell division site"/>
    <property type="evidence" value="ECO:0007669"/>
    <property type="project" value="TreeGrafter"/>
</dbReference>
<protein>
    <recommendedName>
        <fullName evidence="17">Probable peptidoglycan glycosyltransferase FtsW</fullName>
        <ecNumber evidence="19">2.4.99.28</ecNumber>
    </recommendedName>
    <alternativeName>
        <fullName evidence="18">Cell division protein FtsW</fullName>
    </alternativeName>
    <alternativeName>
        <fullName evidence="15">Cell wall polymerase</fullName>
    </alternativeName>
    <alternativeName>
        <fullName evidence="14">Peptidoglycan polymerase</fullName>
    </alternativeName>
</protein>
<evidence type="ECO:0000256" key="4">
    <source>
        <dbReference type="ARBA" id="ARBA00022618"/>
    </source>
</evidence>
<dbReference type="NCBIfam" id="TIGR02614">
    <property type="entry name" value="ftsW"/>
    <property type="match status" value="1"/>
</dbReference>
<feature type="transmembrane region" description="Helical" evidence="21">
    <location>
        <begin position="58"/>
        <end position="76"/>
    </location>
</feature>
<evidence type="ECO:0000256" key="1">
    <source>
        <dbReference type="ARBA" id="ARBA00004651"/>
    </source>
</evidence>
<dbReference type="EMBL" id="MFBO01000036">
    <property type="protein sequence ID" value="OGD97191.1"/>
    <property type="molecule type" value="Genomic_DNA"/>
</dbReference>
<dbReference type="GO" id="GO:0051301">
    <property type="term" value="P:cell division"/>
    <property type="evidence" value="ECO:0007669"/>
    <property type="project" value="UniProtKB-KW"/>
</dbReference>
<feature type="transmembrane region" description="Helical" evidence="21">
    <location>
        <begin position="317"/>
        <end position="341"/>
    </location>
</feature>
<dbReference type="GO" id="GO:0005886">
    <property type="term" value="C:plasma membrane"/>
    <property type="evidence" value="ECO:0007669"/>
    <property type="project" value="UniProtKB-SubCell"/>
</dbReference>
<evidence type="ECO:0000256" key="13">
    <source>
        <dbReference type="ARBA" id="ARBA00023316"/>
    </source>
</evidence>
<dbReference type="GO" id="GO:0015648">
    <property type="term" value="F:lipid-linked peptidoglycan transporter activity"/>
    <property type="evidence" value="ECO:0007669"/>
    <property type="project" value="TreeGrafter"/>
</dbReference>
<organism evidence="22 23">
    <name type="scientific">Candidatus Curtissbacteria bacterium RIFCSPLOWO2_01_FULL_38_11b</name>
    <dbReference type="NCBI Taxonomy" id="1797725"/>
    <lineage>
        <taxon>Bacteria</taxon>
        <taxon>Candidatus Curtissiibacteriota</taxon>
    </lineage>
</organism>
<dbReference type="AlphaFoldDB" id="A0A1F5GZA4"/>
<evidence type="ECO:0000256" key="16">
    <source>
        <dbReference type="ARBA" id="ARBA00038053"/>
    </source>
</evidence>
<evidence type="ECO:0000256" key="9">
    <source>
        <dbReference type="ARBA" id="ARBA00022984"/>
    </source>
</evidence>
<dbReference type="GO" id="GO:0071555">
    <property type="term" value="P:cell wall organization"/>
    <property type="evidence" value="ECO:0007669"/>
    <property type="project" value="UniProtKB-KW"/>
</dbReference>
<evidence type="ECO:0000256" key="12">
    <source>
        <dbReference type="ARBA" id="ARBA00023306"/>
    </source>
</evidence>
<sequence>MVTKTQQAKKRNIAKFDYWLLLSTLILTAVGIVVIYDASIVTAFRDFGDKLYFFKNQLAWATLGLIALPFFVFFDYHKLIKYSHVFLIGAIVLLITVFIPHLGTEILGAKRWLTISNFTFQPSEFTKLAIIFYATSIMSKLHNFKIRILDAAIVYFLPISLATILVILQPDLGTALIFIAITFVIYFAGNAPIWHFLLTLPIFIIGVISAILIKPYRMERLKAFLDPNYDPLGASYQINQIIIALSSGGVFGVGLGGAKSKFEFVPEIHNDAIFALIVEEIGFIGGVILIGVFLFLITRAIKIAKDAPDFTGKLLAIGIAGLLASQSLLNLASVVALIPLTGIPLPFISYGGSSLFVTLLSIGILLNIKKQS</sequence>
<dbReference type="Proteomes" id="UP000176740">
    <property type="component" value="Unassembled WGS sequence"/>
</dbReference>
<feature type="transmembrane region" description="Helical" evidence="21">
    <location>
        <begin position="347"/>
        <end position="368"/>
    </location>
</feature>
<feature type="transmembrane region" description="Helical" evidence="21">
    <location>
        <begin position="193"/>
        <end position="213"/>
    </location>
</feature>
<comment type="pathway">
    <text evidence="2">Cell wall biogenesis; peptidoglycan biosynthesis.</text>
</comment>
<evidence type="ECO:0000256" key="8">
    <source>
        <dbReference type="ARBA" id="ARBA00022960"/>
    </source>
</evidence>
<dbReference type="GO" id="GO:0008955">
    <property type="term" value="F:peptidoglycan glycosyltransferase activity"/>
    <property type="evidence" value="ECO:0007669"/>
    <property type="project" value="UniProtKB-EC"/>
</dbReference>
<gene>
    <name evidence="22" type="ORF">A3A49_02300</name>
</gene>
<keyword evidence="11 21" id="KW-0472">Membrane</keyword>
<feature type="transmembrane region" description="Helical" evidence="21">
    <location>
        <begin position="85"/>
        <end position="104"/>
    </location>
</feature>
<dbReference type="PANTHER" id="PTHR30474">
    <property type="entry name" value="CELL CYCLE PROTEIN"/>
    <property type="match status" value="1"/>
</dbReference>
<evidence type="ECO:0000256" key="7">
    <source>
        <dbReference type="ARBA" id="ARBA00022692"/>
    </source>
</evidence>
<evidence type="ECO:0000256" key="14">
    <source>
        <dbReference type="ARBA" id="ARBA00032370"/>
    </source>
</evidence>
<evidence type="ECO:0000256" key="10">
    <source>
        <dbReference type="ARBA" id="ARBA00022989"/>
    </source>
</evidence>
<accession>A0A1F5GZA4</accession>
<dbReference type="InterPro" id="IPR001182">
    <property type="entry name" value="FtsW/RodA"/>
</dbReference>
<dbReference type="GO" id="GO:0009252">
    <property type="term" value="P:peptidoglycan biosynthetic process"/>
    <property type="evidence" value="ECO:0007669"/>
    <property type="project" value="UniProtKB-KW"/>
</dbReference>
<evidence type="ECO:0000313" key="22">
    <source>
        <dbReference type="EMBL" id="OGD97191.1"/>
    </source>
</evidence>
<evidence type="ECO:0000256" key="3">
    <source>
        <dbReference type="ARBA" id="ARBA00022475"/>
    </source>
</evidence>
<evidence type="ECO:0000256" key="19">
    <source>
        <dbReference type="ARBA" id="ARBA00044770"/>
    </source>
</evidence>
<feature type="transmembrane region" description="Helical" evidence="21">
    <location>
        <begin position="18"/>
        <end position="38"/>
    </location>
</feature>
<dbReference type="EC" id="2.4.99.28" evidence="19"/>
<comment type="caution">
    <text evidence="22">The sequence shown here is derived from an EMBL/GenBank/DDBJ whole genome shotgun (WGS) entry which is preliminary data.</text>
</comment>
<comment type="catalytic activity">
    <reaction evidence="20">
        <text>[GlcNAc-(1-&gt;4)-Mur2Ac(oyl-L-Ala-gamma-D-Glu-L-Lys-D-Ala-D-Ala)](n)-di-trans,octa-cis-undecaprenyl diphosphate + beta-D-GlcNAc-(1-&gt;4)-Mur2Ac(oyl-L-Ala-gamma-D-Glu-L-Lys-D-Ala-D-Ala)-di-trans,octa-cis-undecaprenyl diphosphate = [GlcNAc-(1-&gt;4)-Mur2Ac(oyl-L-Ala-gamma-D-Glu-L-Lys-D-Ala-D-Ala)](n+1)-di-trans,octa-cis-undecaprenyl diphosphate + di-trans,octa-cis-undecaprenyl diphosphate + H(+)</text>
        <dbReference type="Rhea" id="RHEA:23708"/>
        <dbReference type="Rhea" id="RHEA-COMP:9602"/>
        <dbReference type="Rhea" id="RHEA-COMP:9603"/>
        <dbReference type="ChEBI" id="CHEBI:15378"/>
        <dbReference type="ChEBI" id="CHEBI:58405"/>
        <dbReference type="ChEBI" id="CHEBI:60033"/>
        <dbReference type="ChEBI" id="CHEBI:78435"/>
        <dbReference type="EC" id="2.4.99.28"/>
    </reaction>
</comment>
<keyword evidence="12" id="KW-0131">Cell cycle</keyword>
<dbReference type="GO" id="GO:0008360">
    <property type="term" value="P:regulation of cell shape"/>
    <property type="evidence" value="ECO:0007669"/>
    <property type="project" value="UniProtKB-KW"/>
</dbReference>
<reference evidence="22 23" key="1">
    <citation type="journal article" date="2016" name="Nat. Commun.">
        <title>Thousands of microbial genomes shed light on interconnected biogeochemical processes in an aquifer system.</title>
        <authorList>
            <person name="Anantharaman K."/>
            <person name="Brown C.T."/>
            <person name="Hug L.A."/>
            <person name="Sharon I."/>
            <person name="Castelle C.J."/>
            <person name="Probst A.J."/>
            <person name="Thomas B.C."/>
            <person name="Singh A."/>
            <person name="Wilkins M.J."/>
            <person name="Karaoz U."/>
            <person name="Brodie E.L."/>
            <person name="Williams K.H."/>
            <person name="Hubbard S.S."/>
            <person name="Banfield J.F."/>
        </authorList>
    </citation>
    <scope>NUCLEOTIDE SEQUENCE [LARGE SCALE GENOMIC DNA]</scope>
</reference>
<dbReference type="InterPro" id="IPR013437">
    <property type="entry name" value="FtsW"/>
</dbReference>
<keyword evidence="13" id="KW-0961">Cell wall biogenesis/degradation</keyword>
<keyword evidence="5" id="KW-0328">Glycosyltransferase</keyword>
<evidence type="ECO:0000256" key="21">
    <source>
        <dbReference type="SAM" id="Phobius"/>
    </source>
</evidence>
<keyword evidence="4 22" id="KW-0132">Cell division</keyword>
<comment type="subcellular location">
    <subcellularLocation>
        <location evidence="1">Cell membrane</location>
        <topology evidence="1">Multi-pass membrane protein</topology>
    </subcellularLocation>
</comment>
<evidence type="ECO:0000256" key="11">
    <source>
        <dbReference type="ARBA" id="ARBA00023136"/>
    </source>
</evidence>
<evidence type="ECO:0000313" key="23">
    <source>
        <dbReference type="Proteomes" id="UP000176740"/>
    </source>
</evidence>
<keyword evidence="8" id="KW-0133">Cell shape</keyword>
<evidence type="ECO:0000256" key="6">
    <source>
        <dbReference type="ARBA" id="ARBA00022679"/>
    </source>
</evidence>
<proteinExistence type="inferred from homology"/>
<keyword evidence="6" id="KW-0808">Transferase</keyword>
<dbReference type="Pfam" id="PF01098">
    <property type="entry name" value="FTSW_RODA_SPOVE"/>
    <property type="match status" value="1"/>
</dbReference>
<dbReference type="STRING" id="1797725.A3A49_02300"/>
<comment type="similarity">
    <text evidence="16">Belongs to the SEDS family. FtsW subfamily.</text>
</comment>
<evidence type="ECO:0000256" key="15">
    <source>
        <dbReference type="ARBA" id="ARBA00033270"/>
    </source>
</evidence>
<evidence type="ECO:0000256" key="18">
    <source>
        <dbReference type="ARBA" id="ARBA00041418"/>
    </source>
</evidence>
<keyword evidence="7 21" id="KW-0812">Transmembrane</keyword>
<evidence type="ECO:0000256" key="20">
    <source>
        <dbReference type="ARBA" id="ARBA00049902"/>
    </source>
</evidence>
<name>A0A1F5GZA4_9BACT</name>
<feature type="transmembrane region" description="Helical" evidence="21">
    <location>
        <begin position="234"/>
        <end position="253"/>
    </location>
</feature>
<keyword evidence="10 21" id="KW-1133">Transmembrane helix</keyword>